<accession>A0A927CWZ1</accession>
<name>A0A927CWZ1_9BACI</name>
<dbReference type="EMBL" id="JACXSI010000032">
    <property type="protein sequence ID" value="MBD3109278.1"/>
    <property type="molecule type" value="Genomic_DNA"/>
</dbReference>
<proteinExistence type="predicted"/>
<reference evidence="3" key="1">
    <citation type="submission" date="2020-09" db="EMBL/GenBank/DDBJ databases">
        <title>Bacillus faecalis sp. nov., a moderately halophilic bacterium isolated from cow faeces.</title>
        <authorList>
            <person name="Jiang L."/>
            <person name="Lee J."/>
        </authorList>
    </citation>
    <scope>NUCLEOTIDE SEQUENCE</scope>
    <source>
        <strain evidence="3">AGMB 02131</strain>
    </source>
</reference>
<evidence type="ECO:0000259" key="2">
    <source>
        <dbReference type="Pfam" id="PF00149"/>
    </source>
</evidence>
<keyword evidence="4" id="KW-1185">Reference proteome</keyword>
<feature type="domain" description="Calcineurin-like phosphoesterase" evidence="2">
    <location>
        <begin position="149"/>
        <end position="317"/>
    </location>
</feature>
<comment type="caution">
    <text evidence="3">The sequence shown here is derived from an EMBL/GenBank/DDBJ whole genome shotgun (WGS) entry which is preliminary data.</text>
</comment>
<keyword evidence="1" id="KW-0812">Transmembrane</keyword>
<dbReference type="AlphaFoldDB" id="A0A927CWZ1"/>
<evidence type="ECO:0000313" key="3">
    <source>
        <dbReference type="EMBL" id="MBD3109278.1"/>
    </source>
</evidence>
<protein>
    <submittedName>
        <fullName evidence="3">Metallophosphoesterase</fullName>
    </submittedName>
</protein>
<feature type="transmembrane region" description="Helical" evidence="1">
    <location>
        <begin position="76"/>
        <end position="98"/>
    </location>
</feature>
<keyword evidence="1" id="KW-0472">Membrane</keyword>
<dbReference type="Pfam" id="PF00149">
    <property type="entry name" value="Metallophos"/>
    <property type="match status" value="1"/>
</dbReference>
<dbReference type="Proteomes" id="UP000602076">
    <property type="component" value="Unassembled WGS sequence"/>
</dbReference>
<gene>
    <name evidence="3" type="ORF">IEO70_13075</name>
</gene>
<dbReference type="SUPFAM" id="SSF56300">
    <property type="entry name" value="Metallo-dependent phosphatases"/>
    <property type="match status" value="1"/>
</dbReference>
<dbReference type="InterPro" id="IPR029052">
    <property type="entry name" value="Metallo-depent_PP-like"/>
</dbReference>
<dbReference type="InterPro" id="IPR051158">
    <property type="entry name" value="Metallophosphoesterase_sf"/>
</dbReference>
<feature type="transmembrane region" description="Helical" evidence="1">
    <location>
        <begin position="110"/>
        <end position="129"/>
    </location>
</feature>
<evidence type="ECO:0000256" key="1">
    <source>
        <dbReference type="SAM" id="Phobius"/>
    </source>
</evidence>
<organism evidence="3 4">
    <name type="scientific">Peribacillus faecalis</name>
    <dbReference type="NCBI Taxonomy" id="2772559"/>
    <lineage>
        <taxon>Bacteria</taxon>
        <taxon>Bacillati</taxon>
        <taxon>Bacillota</taxon>
        <taxon>Bacilli</taxon>
        <taxon>Bacillales</taxon>
        <taxon>Bacillaceae</taxon>
        <taxon>Peribacillus</taxon>
    </lineage>
</organism>
<dbReference type="RefSeq" id="WP_190998818.1">
    <property type="nucleotide sequence ID" value="NZ_JACXSI010000032.1"/>
</dbReference>
<feature type="transmembrane region" description="Helical" evidence="1">
    <location>
        <begin position="6"/>
        <end position="24"/>
    </location>
</feature>
<dbReference type="PANTHER" id="PTHR31302">
    <property type="entry name" value="TRANSMEMBRANE PROTEIN WITH METALLOPHOSPHOESTERASE DOMAIN-RELATED"/>
    <property type="match status" value="1"/>
</dbReference>
<dbReference type="PANTHER" id="PTHR31302:SF0">
    <property type="entry name" value="TRANSMEMBRANE PROTEIN WITH METALLOPHOSPHOESTERASE DOMAIN"/>
    <property type="match status" value="1"/>
</dbReference>
<dbReference type="GO" id="GO:0016787">
    <property type="term" value="F:hydrolase activity"/>
    <property type="evidence" value="ECO:0007669"/>
    <property type="project" value="InterPro"/>
</dbReference>
<keyword evidence="1" id="KW-1133">Transmembrane helix</keyword>
<sequence>MSKVGMIFGFLLIVCVYGGANYYIGRRLFQWMTLLFPSINEIIYTVVYSLFALSLVLAFMPLPAVISGVLSWISAYWMGIFVYLFLFILLADLVLLVAGIVTPISQSMRFYAGSAAVLLTFSFVSYGIYNANQIKDASYKIEMNISGGMNIVLISDLHLGAVNSEKRLEEIVEKINDLKPDLVCITGDIFNDDYNSIKNPDKAIELLKSIDTKYGVYGSLGNHDSGKTFNEMITFLEKSNIHLLNDEYEVIDERIILFGRVDPSPIGGFDGLKRKDLTETIAAQGKDLPIVVMDHTPSNLEQYGKNVDLILSGHTHKGQIFPGSLITNLVFEVDYGHYQKDSASPHVIVTSGAGTWGMPMRVGTNNEIVSIQLQ</sequence>
<dbReference type="InterPro" id="IPR004843">
    <property type="entry name" value="Calcineurin-like_PHP"/>
</dbReference>
<evidence type="ECO:0000313" key="4">
    <source>
        <dbReference type="Proteomes" id="UP000602076"/>
    </source>
</evidence>
<dbReference type="CDD" id="cd07385">
    <property type="entry name" value="MPP_YkuE_C"/>
    <property type="match status" value="1"/>
</dbReference>
<dbReference type="Gene3D" id="3.60.21.10">
    <property type="match status" value="1"/>
</dbReference>
<feature type="transmembrane region" description="Helical" evidence="1">
    <location>
        <begin position="45"/>
        <end position="70"/>
    </location>
</feature>